<feature type="compositionally biased region" description="Basic and acidic residues" evidence="1">
    <location>
        <begin position="535"/>
        <end position="550"/>
    </location>
</feature>
<evidence type="ECO:0000313" key="3">
    <source>
        <dbReference type="Proteomes" id="UP000006352"/>
    </source>
</evidence>
<feature type="compositionally biased region" description="Polar residues" evidence="1">
    <location>
        <begin position="46"/>
        <end position="56"/>
    </location>
</feature>
<feature type="compositionally biased region" description="Basic and acidic residues" evidence="1">
    <location>
        <begin position="165"/>
        <end position="174"/>
    </location>
</feature>
<dbReference type="InParanoid" id="J4HYX5"/>
<evidence type="ECO:0008006" key="4">
    <source>
        <dbReference type="Google" id="ProtNLM"/>
    </source>
</evidence>
<feature type="region of interest" description="Disordered" evidence="1">
    <location>
        <begin position="29"/>
        <end position="74"/>
    </location>
</feature>
<evidence type="ECO:0000313" key="2">
    <source>
        <dbReference type="EMBL" id="CCM04157.1"/>
    </source>
</evidence>
<dbReference type="EMBL" id="HE797143">
    <property type="protein sequence ID" value="CCM04157.1"/>
    <property type="molecule type" value="Genomic_DNA"/>
</dbReference>
<proteinExistence type="predicted"/>
<feature type="region of interest" description="Disordered" evidence="1">
    <location>
        <begin position="108"/>
        <end position="240"/>
    </location>
</feature>
<feature type="region of interest" description="Disordered" evidence="1">
    <location>
        <begin position="1"/>
        <end position="20"/>
    </location>
</feature>
<name>J4HYX5_9APHY</name>
<dbReference type="GeneID" id="24099068"/>
<dbReference type="Proteomes" id="UP000006352">
    <property type="component" value="Unassembled WGS sequence"/>
</dbReference>
<feature type="compositionally biased region" description="Basic and acidic residues" evidence="1">
    <location>
        <begin position="319"/>
        <end position="342"/>
    </location>
</feature>
<feature type="compositionally biased region" description="Basic and acidic residues" evidence="1">
    <location>
        <begin position="557"/>
        <end position="577"/>
    </location>
</feature>
<feature type="compositionally biased region" description="Polar residues" evidence="1">
    <location>
        <begin position="499"/>
        <end position="511"/>
    </location>
</feature>
<protein>
    <recommendedName>
        <fullName evidence="4">CsbD-like domain-containing protein</fullName>
    </recommendedName>
</protein>
<dbReference type="OrthoDB" id="3268823at2759"/>
<gene>
    <name evidence="2" type="ORF">FIBRA_06319</name>
</gene>
<evidence type="ECO:0000256" key="1">
    <source>
        <dbReference type="SAM" id="MobiDB-lite"/>
    </source>
</evidence>
<feature type="region of interest" description="Disordered" evidence="1">
    <location>
        <begin position="262"/>
        <end position="417"/>
    </location>
</feature>
<feature type="region of interest" description="Disordered" evidence="1">
    <location>
        <begin position="480"/>
        <end position="577"/>
    </location>
</feature>
<accession>J4HYX5</accession>
<feature type="compositionally biased region" description="Basic and acidic residues" evidence="1">
    <location>
        <begin position="358"/>
        <end position="394"/>
    </location>
</feature>
<feature type="compositionally biased region" description="Basic and acidic residues" evidence="1">
    <location>
        <begin position="295"/>
        <end position="307"/>
    </location>
</feature>
<feature type="compositionally biased region" description="Polar residues" evidence="1">
    <location>
        <begin position="221"/>
        <end position="240"/>
    </location>
</feature>
<dbReference type="HOGENOM" id="CLU_472538_0_0_1"/>
<keyword evidence="3" id="KW-1185">Reference proteome</keyword>
<feature type="compositionally biased region" description="Polar residues" evidence="1">
    <location>
        <begin position="175"/>
        <end position="190"/>
    </location>
</feature>
<feature type="compositionally biased region" description="Low complexity" evidence="1">
    <location>
        <begin position="272"/>
        <end position="281"/>
    </location>
</feature>
<dbReference type="AlphaFoldDB" id="J4HYX5"/>
<reference evidence="2 3" key="1">
    <citation type="journal article" date="2012" name="Appl. Environ. Microbiol.">
        <title>Short-read sequencing for genomic analysis of the brown rot fungus Fibroporia radiculosa.</title>
        <authorList>
            <person name="Tang J.D."/>
            <person name="Perkins A.D."/>
            <person name="Sonstegard T.S."/>
            <person name="Schroeder S.G."/>
            <person name="Burgess S.C."/>
            <person name="Diehl S.V."/>
        </authorList>
    </citation>
    <scope>NUCLEOTIDE SEQUENCE [LARGE SCALE GENOMIC DNA]</scope>
    <source>
        <strain evidence="2 3">TFFH 294</strain>
    </source>
</reference>
<sequence length="577" mass="59320">MAGLPPTISAETGTPAHEWAQSTTTAAFARGERAPGIDNTAPPAIIQTTSSQSTPGQDLPGAFPLSEQGSSMNTQTISDTAKSAMQTVTDTAHQVVDVVSSYMPGSAAASAAAGGTGITGAGTSRASDHDVTHKTSLPSSEVLGSLPREHVGGAGALPGSYNEEGVIKLPDERSTIGTPVGTSTPRNASNTYPAPPYPPTAPSDVLSPANKASTVRHPQGTAVTDATSLPSQEKQGQSPFTHVGGVGMLPGKREEQGVAVLPDETSGGAGVTGATSSASGTNPRTYDSPAGMTRPSEEEGNERRVGREAVGGVGALVGGKEEEGVAKLPDERTKEDVREQRSEGGLAGVGGTGASQSKKGDKVDEMNQPEREERHDRVEKTAESKKDEVKKETHGQPSTRNARMTGKGTAGSRDDARMDLLHANVHPRTHTLGSPGAVWHGIGVGTNAGYQDGGSVDIEKRAGEEEVRCPDYARFIGLGSGYESGYHPAELHPGGEAASTAQPQEQDTEQDTATKSDTPKEGGTGVSASASSGSEKAKKASFLDKMKGEAKVLMGKMEGKKGAEKVQEGKRMKSGEA</sequence>
<dbReference type="RefSeq" id="XP_012183440.1">
    <property type="nucleotide sequence ID" value="XM_012328050.1"/>
</dbReference>
<organism evidence="2 3">
    <name type="scientific">Fibroporia radiculosa</name>
    <dbReference type="NCBI Taxonomy" id="599839"/>
    <lineage>
        <taxon>Eukaryota</taxon>
        <taxon>Fungi</taxon>
        <taxon>Dikarya</taxon>
        <taxon>Basidiomycota</taxon>
        <taxon>Agaricomycotina</taxon>
        <taxon>Agaricomycetes</taxon>
        <taxon>Polyporales</taxon>
        <taxon>Fibroporiaceae</taxon>
        <taxon>Fibroporia</taxon>
    </lineage>
</organism>